<evidence type="ECO:0000256" key="3">
    <source>
        <dbReference type="ARBA" id="ARBA00023002"/>
    </source>
</evidence>
<dbReference type="RefSeq" id="WP_244274891.1">
    <property type="nucleotide sequence ID" value="NZ_FXBM01000002.1"/>
</dbReference>
<protein>
    <recommendedName>
        <fullName evidence="5">Glutathione peroxidase</fullName>
    </recommendedName>
</protein>
<dbReference type="CDD" id="cd00340">
    <property type="entry name" value="GSH_Peroxidase"/>
    <property type="match status" value="1"/>
</dbReference>
<accession>A0A1X7P4P5</accession>
<dbReference type="Gene3D" id="3.40.30.10">
    <property type="entry name" value="Glutaredoxin"/>
    <property type="match status" value="1"/>
</dbReference>
<keyword evidence="3 5" id="KW-0560">Oxidoreductase</keyword>
<gene>
    <name evidence="6" type="ORF">SAMN06295885_2454</name>
</gene>
<dbReference type="PROSITE" id="PS51355">
    <property type="entry name" value="GLUTATHIONE_PEROXID_3"/>
    <property type="match status" value="1"/>
</dbReference>
<evidence type="ECO:0000256" key="2">
    <source>
        <dbReference type="ARBA" id="ARBA00022559"/>
    </source>
</evidence>
<evidence type="ECO:0000313" key="7">
    <source>
        <dbReference type="Proteomes" id="UP000193711"/>
    </source>
</evidence>
<organism evidence="6 7">
    <name type="scientific">Rathayibacter oskolensis</name>
    <dbReference type="NCBI Taxonomy" id="1891671"/>
    <lineage>
        <taxon>Bacteria</taxon>
        <taxon>Bacillati</taxon>
        <taxon>Actinomycetota</taxon>
        <taxon>Actinomycetes</taxon>
        <taxon>Micrococcales</taxon>
        <taxon>Microbacteriaceae</taxon>
        <taxon>Rathayibacter</taxon>
    </lineage>
</organism>
<dbReference type="PIRSF" id="PIRSF000303">
    <property type="entry name" value="Glutathion_perox"/>
    <property type="match status" value="1"/>
</dbReference>
<dbReference type="PANTHER" id="PTHR11592">
    <property type="entry name" value="GLUTATHIONE PEROXIDASE"/>
    <property type="match status" value="1"/>
</dbReference>
<comment type="similarity">
    <text evidence="1 5">Belongs to the glutathione peroxidase family.</text>
</comment>
<dbReference type="GO" id="GO:0004601">
    <property type="term" value="F:peroxidase activity"/>
    <property type="evidence" value="ECO:0007669"/>
    <property type="project" value="UniProtKB-KW"/>
</dbReference>
<dbReference type="InterPro" id="IPR029760">
    <property type="entry name" value="GPX_CS"/>
</dbReference>
<dbReference type="Proteomes" id="UP000193711">
    <property type="component" value="Unassembled WGS sequence"/>
</dbReference>
<sequence>MTDTTPDLYAVPVETADGASTTLAEYRDDLLLIVNVASRCGLTPQYGELQELNTRYERLSIVGFPCNQFNGQEPGTNDEIQAFCSATYGVDFPVLAKTEVNGAGRHPLYSVLTEARDAAGEAGDVQWNFEKFLVRNGRAVARVRPRESPATPEFAALVEEHLPH</sequence>
<evidence type="ECO:0000256" key="5">
    <source>
        <dbReference type="RuleBase" id="RU000499"/>
    </source>
</evidence>
<keyword evidence="7" id="KW-1185">Reference proteome</keyword>
<evidence type="ECO:0000256" key="4">
    <source>
        <dbReference type="PIRSR" id="PIRSR000303-1"/>
    </source>
</evidence>
<reference evidence="7" key="1">
    <citation type="submission" date="2017-04" db="EMBL/GenBank/DDBJ databases">
        <authorList>
            <person name="Varghese N."/>
            <person name="Submissions S."/>
        </authorList>
    </citation>
    <scope>NUCLEOTIDE SEQUENCE [LARGE SCALE GENOMIC DNA]</scope>
    <source>
        <strain evidence="7">VKM Ac-2121</strain>
    </source>
</reference>
<dbReference type="PROSITE" id="PS00763">
    <property type="entry name" value="GLUTATHIONE_PEROXID_2"/>
    <property type="match status" value="1"/>
</dbReference>
<name>A0A1X7P4P5_9MICO</name>
<dbReference type="InterPro" id="IPR036249">
    <property type="entry name" value="Thioredoxin-like_sf"/>
</dbReference>
<dbReference type="SUPFAM" id="SSF52833">
    <property type="entry name" value="Thioredoxin-like"/>
    <property type="match status" value="1"/>
</dbReference>
<feature type="active site" evidence="4">
    <location>
        <position position="40"/>
    </location>
</feature>
<dbReference type="AlphaFoldDB" id="A0A1X7P4P5"/>
<evidence type="ECO:0000313" key="6">
    <source>
        <dbReference type="EMBL" id="SMH44836.1"/>
    </source>
</evidence>
<dbReference type="PANTHER" id="PTHR11592:SF40">
    <property type="entry name" value="THIOREDOXIN_GLUTATHIONE PEROXIDASE BTUE"/>
    <property type="match status" value="1"/>
</dbReference>
<keyword evidence="2 5" id="KW-0575">Peroxidase</keyword>
<dbReference type="EMBL" id="FXBM01000002">
    <property type="protein sequence ID" value="SMH44836.1"/>
    <property type="molecule type" value="Genomic_DNA"/>
</dbReference>
<dbReference type="InterPro" id="IPR000889">
    <property type="entry name" value="Glutathione_peroxidase"/>
</dbReference>
<dbReference type="STRING" id="1891671.SAMN06295885_2454"/>
<dbReference type="GO" id="GO:0034599">
    <property type="term" value="P:cellular response to oxidative stress"/>
    <property type="evidence" value="ECO:0007669"/>
    <property type="project" value="TreeGrafter"/>
</dbReference>
<proteinExistence type="inferred from homology"/>
<dbReference type="PRINTS" id="PR01011">
    <property type="entry name" value="GLUTPROXDASE"/>
</dbReference>
<evidence type="ECO:0000256" key="1">
    <source>
        <dbReference type="ARBA" id="ARBA00006926"/>
    </source>
</evidence>
<dbReference type="Pfam" id="PF00255">
    <property type="entry name" value="GSHPx"/>
    <property type="match status" value="1"/>
</dbReference>